<protein>
    <recommendedName>
        <fullName evidence="3">Integrase catalytic domain-containing protein</fullName>
    </recommendedName>
</protein>
<organism evidence="1 2">
    <name type="scientific">Solanum verrucosum</name>
    <dbReference type="NCBI Taxonomy" id="315347"/>
    <lineage>
        <taxon>Eukaryota</taxon>
        <taxon>Viridiplantae</taxon>
        <taxon>Streptophyta</taxon>
        <taxon>Embryophyta</taxon>
        <taxon>Tracheophyta</taxon>
        <taxon>Spermatophyta</taxon>
        <taxon>Magnoliopsida</taxon>
        <taxon>eudicotyledons</taxon>
        <taxon>Gunneridae</taxon>
        <taxon>Pentapetalae</taxon>
        <taxon>asterids</taxon>
        <taxon>lamiids</taxon>
        <taxon>Solanales</taxon>
        <taxon>Solanaceae</taxon>
        <taxon>Solanoideae</taxon>
        <taxon>Solaneae</taxon>
        <taxon>Solanum</taxon>
    </lineage>
</organism>
<evidence type="ECO:0000313" key="1">
    <source>
        <dbReference type="EMBL" id="WMV25404.1"/>
    </source>
</evidence>
<gene>
    <name evidence="1" type="ORF">MTR67_018789</name>
</gene>
<evidence type="ECO:0008006" key="3">
    <source>
        <dbReference type="Google" id="ProtNLM"/>
    </source>
</evidence>
<evidence type="ECO:0000313" key="2">
    <source>
        <dbReference type="Proteomes" id="UP001234989"/>
    </source>
</evidence>
<proteinExistence type="predicted"/>
<accession>A0AAF0TMZ6</accession>
<dbReference type="InterPro" id="IPR012337">
    <property type="entry name" value="RNaseH-like_sf"/>
</dbReference>
<dbReference type="PANTHER" id="PTHR45835">
    <property type="entry name" value="YALI0A06105P"/>
    <property type="match status" value="1"/>
</dbReference>
<reference evidence="1" key="1">
    <citation type="submission" date="2023-08" db="EMBL/GenBank/DDBJ databases">
        <title>A de novo genome assembly of Solanum verrucosum Schlechtendal, a Mexican diploid species geographically isolated from the other diploid A-genome species in potato relatives.</title>
        <authorList>
            <person name="Hosaka K."/>
        </authorList>
    </citation>
    <scope>NUCLEOTIDE SEQUENCE</scope>
    <source>
        <tissue evidence="1">Young leaves</tissue>
    </source>
</reference>
<name>A0AAF0TMZ6_SOLVR</name>
<dbReference type="GO" id="GO:0003676">
    <property type="term" value="F:nucleic acid binding"/>
    <property type="evidence" value="ECO:0007669"/>
    <property type="project" value="InterPro"/>
</dbReference>
<dbReference type="AlphaFoldDB" id="A0AAF0TMZ6"/>
<sequence>MDFITGLFCTRRLFDSIWVIVDQRTKSAHFLLVKTSFSAEDYVRLYIREIVRLHRVPLSIISDCGTQFASQFWRLFQKDSEVSVEILDQEVRKLRSKEVASVKVFWKNQSVEGATWEAEADMMFKYPHLFPSAPIIA</sequence>
<dbReference type="InterPro" id="IPR036397">
    <property type="entry name" value="RNaseH_sf"/>
</dbReference>
<dbReference type="SUPFAM" id="SSF53098">
    <property type="entry name" value="Ribonuclease H-like"/>
    <property type="match status" value="1"/>
</dbReference>
<keyword evidence="2" id="KW-1185">Reference proteome</keyword>
<dbReference type="Proteomes" id="UP001234989">
    <property type="component" value="Chromosome 4"/>
</dbReference>
<dbReference type="PANTHER" id="PTHR45835:SF91">
    <property type="entry name" value="RETROTRANSPOSON, TY3-GYPSY SUBCLASS-LIKE PROTEIN"/>
    <property type="match status" value="1"/>
</dbReference>
<dbReference type="EMBL" id="CP133615">
    <property type="protein sequence ID" value="WMV25404.1"/>
    <property type="molecule type" value="Genomic_DNA"/>
</dbReference>
<dbReference type="Gene3D" id="3.30.420.10">
    <property type="entry name" value="Ribonuclease H-like superfamily/Ribonuclease H"/>
    <property type="match status" value="1"/>
</dbReference>